<feature type="region of interest" description="Disordered" evidence="4">
    <location>
        <begin position="145"/>
        <end position="166"/>
    </location>
</feature>
<feature type="repeat" description="ANK" evidence="3">
    <location>
        <begin position="1019"/>
        <end position="1051"/>
    </location>
</feature>
<dbReference type="GeneID" id="85314074"/>
<dbReference type="Pfam" id="PF00023">
    <property type="entry name" value="Ank"/>
    <property type="match status" value="3"/>
</dbReference>
<dbReference type="PROSITE" id="PS50297">
    <property type="entry name" value="ANK_REP_REGION"/>
    <property type="match status" value="10"/>
</dbReference>
<dbReference type="Pfam" id="PF13637">
    <property type="entry name" value="Ank_4"/>
    <property type="match status" value="1"/>
</dbReference>
<evidence type="ECO:0000256" key="1">
    <source>
        <dbReference type="ARBA" id="ARBA00022737"/>
    </source>
</evidence>
<feature type="compositionally biased region" description="Polar residues" evidence="4">
    <location>
        <begin position="339"/>
        <end position="351"/>
    </location>
</feature>
<dbReference type="PANTHER" id="PTHR24188:SF29">
    <property type="entry name" value="GH09064P"/>
    <property type="match status" value="1"/>
</dbReference>
<gene>
    <name evidence="7" type="ORF">QBC33DRAFT_576177</name>
</gene>
<feature type="compositionally biased region" description="Acidic residues" evidence="4">
    <location>
        <begin position="1265"/>
        <end position="1278"/>
    </location>
</feature>
<feature type="signal peptide" evidence="6">
    <location>
        <begin position="1"/>
        <end position="21"/>
    </location>
</feature>
<dbReference type="EMBL" id="MU839000">
    <property type="protein sequence ID" value="KAK1770501.1"/>
    <property type="molecule type" value="Genomic_DNA"/>
</dbReference>
<feature type="chain" id="PRO_5042561269" evidence="6">
    <location>
        <begin position="22"/>
        <end position="1278"/>
    </location>
</feature>
<feature type="repeat" description="ANK" evidence="3">
    <location>
        <begin position="1219"/>
        <end position="1251"/>
    </location>
</feature>
<feature type="region of interest" description="Disordered" evidence="4">
    <location>
        <begin position="339"/>
        <end position="383"/>
    </location>
</feature>
<keyword evidence="5" id="KW-0472">Membrane</keyword>
<keyword evidence="8" id="KW-1185">Reference proteome</keyword>
<evidence type="ECO:0000256" key="5">
    <source>
        <dbReference type="SAM" id="Phobius"/>
    </source>
</evidence>
<accession>A0AAJ0FJC9</accession>
<evidence type="ECO:0000256" key="6">
    <source>
        <dbReference type="SAM" id="SignalP"/>
    </source>
</evidence>
<comment type="caution">
    <text evidence="7">The sequence shown here is derived from an EMBL/GenBank/DDBJ whole genome shotgun (WGS) entry which is preliminary data.</text>
</comment>
<keyword evidence="5" id="KW-1133">Transmembrane helix</keyword>
<feature type="region of interest" description="Disordered" evidence="4">
    <location>
        <begin position="1257"/>
        <end position="1278"/>
    </location>
</feature>
<dbReference type="AlphaFoldDB" id="A0AAJ0FJC9"/>
<feature type="repeat" description="ANK" evidence="3">
    <location>
        <begin position="964"/>
        <end position="984"/>
    </location>
</feature>
<keyword evidence="6" id="KW-0732">Signal</keyword>
<evidence type="ECO:0000313" key="7">
    <source>
        <dbReference type="EMBL" id="KAK1770501.1"/>
    </source>
</evidence>
<reference evidence="7" key="1">
    <citation type="submission" date="2023-06" db="EMBL/GenBank/DDBJ databases">
        <title>Genome-scale phylogeny and comparative genomics of the fungal order Sordariales.</title>
        <authorList>
            <consortium name="Lawrence Berkeley National Laboratory"/>
            <person name="Hensen N."/>
            <person name="Bonometti L."/>
            <person name="Westerberg I."/>
            <person name="Brannstrom I.O."/>
            <person name="Guillou S."/>
            <person name="Cros-Aarteil S."/>
            <person name="Calhoun S."/>
            <person name="Haridas S."/>
            <person name="Kuo A."/>
            <person name="Mondo S."/>
            <person name="Pangilinan J."/>
            <person name="Riley R."/>
            <person name="Labutti K."/>
            <person name="Andreopoulos B."/>
            <person name="Lipzen A."/>
            <person name="Chen C."/>
            <person name="Yanf M."/>
            <person name="Daum C."/>
            <person name="Ng V."/>
            <person name="Clum A."/>
            <person name="Steindorff A."/>
            <person name="Ohm R."/>
            <person name="Martin F."/>
            <person name="Silar P."/>
            <person name="Natvig D."/>
            <person name="Lalanne C."/>
            <person name="Gautier V."/>
            <person name="Ament-Velasquez S.L."/>
            <person name="Kruys A."/>
            <person name="Hutchinson M.I."/>
            <person name="Powell A.J."/>
            <person name="Barry K."/>
            <person name="Miller A.N."/>
            <person name="Grigoriev I.V."/>
            <person name="Debuchy R."/>
            <person name="Gladieux P."/>
            <person name="Thoren M.H."/>
            <person name="Johannesson H."/>
        </authorList>
    </citation>
    <scope>NUCLEOTIDE SEQUENCE</scope>
    <source>
        <strain evidence="7">8032-3</strain>
    </source>
</reference>
<dbReference type="PRINTS" id="PR01415">
    <property type="entry name" value="ANKYRIN"/>
</dbReference>
<evidence type="ECO:0000313" key="8">
    <source>
        <dbReference type="Proteomes" id="UP001244011"/>
    </source>
</evidence>
<dbReference type="Pfam" id="PF12796">
    <property type="entry name" value="Ank_2"/>
    <property type="match status" value="3"/>
</dbReference>
<dbReference type="Gene3D" id="1.25.40.20">
    <property type="entry name" value="Ankyrin repeat-containing domain"/>
    <property type="match status" value="6"/>
</dbReference>
<feature type="transmembrane region" description="Helical" evidence="5">
    <location>
        <begin position="259"/>
        <end position="276"/>
    </location>
</feature>
<organism evidence="7 8">
    <name type="scientific">Phialemonium atrogriseum</name>
    <dbReference type="NCBI Taxonomy" id="1093897"/>
    <lineage>
        <taxon>Eukaryota</taxon>
        <taxon>Fungi</taxon>
        <taxon>Dikarya</taxon>
        <taxon>Ascomycota</taxon>
        <taxon>Pezizomycotina</taxon>
        <taxon>Sordariomycetes</taxon>
        <taxon>Sordariomycetidae</taxon>
        <taxon>Cephalothecales</taxon>
        <taxon>Cephalothecaceae</taxon>
        <taxon>Phialemonium</taxon>
    </lineage>
</organism>
<keyword evidence="5" id="KW-0812">Transmembrane</keyword>
<proteinExistence type="predicted"/>
<feature type="repeat" description="ANK" evidence="3">
    <location>
        <begin position="1153"/>
        <end position="1185"/>
    </location>
</feature>
<dbReference type="Proteomes" id="UP001244011">
    <property type="component" value="Unassembled WGS sequence"/>
</dbReference>
<dbReference type="PROSITE" id="PS50088">
    <property type="entry name" value="ANK_REPEAT"/>
    <property type="match status" value="11"/>
</dbReference>
<keyword evidence="2 3" id="KW-0040">ANK repeat</keyword>
<feature type="repeat" description="ANK" evidence="3">
    <location>
        <begin position="1186"/>
        <end position="1218"/>
    </location>
</feature>
<dbReference type="RefSeq" id="XP_060286714.1">
    <property type="nucleotide sequence ID" value="XM_060430887.1"/>
</dbReference>
<protein>
    <submittedName>
        <fullName evidence="7">Ankyrin repeat-containing domain protein</fullName>
    </submittedName>
</protein>
<name>A0AAJ0FJC9_9PEZI</name>
<feature type="repeat" description="ANK" evidence="3">
    <location>
        <begin position="1086"/>
        <end position="1118"/>
    </location>
</feature>
<feature type="repeat" description="ANK" evidence="3">
    <location>
        <begin position="832"/>
        <end position="864"/>
    </location>
</feature>
<dbReference type="InterPro" id="IPR002110">
    <property type="entry name" value="Ankyrin_rpt"/>
</dbReference>
<evidence type="ECO:0000256" key="3">
    <source>
        <dbReference type="PROSITE-ProRule" id="PRU00023"/>
    </source>
</evidence>
<feature type="transmembrane region" description="Helical" evidence="5">
    <location>
        <begin position="200"/>
        <end position="222"/>
    </location>
</feature>
<feature type="repeat" description="ANK" evidence="3">
    <location>
        <begin position="1120"/>
        <end position="1152"/>
    </location>
</feature>
<evidence type="ECO:0000256" key="4">
    <source>
        <dbReference type="SAM" id="MobiDB-lite"/>
    </source>
</evidence>
<dbReference type="SMART" id="SM00248">
    <property type="entry name" value="ANK"/>
    <property type="match status" value="13"/>
</dbReference>
<dbReference type="InterPro" id="IPR036770">
    <property type="entry name" value="Ankyrin_rpt-contain_sf"/>
</dbReference>
<sequence>MSVTVNLRFLPVLLFAGCVAADTGDDFSNNLFSDLAPLLALFGERVTMQFMSQSMGWADNIILAMAPLGIITTIISAIRVGGPSWLKAIIGRARENLAAAEAELMSSTSKEVCELWNGHEVSSGNSKVEMVELKEAQKRGYLEDVEDASQNSSEDSKAEQGQAATNRSRPEIIIVRNKAADAPNISLNAHNQFGRGELRAVAAIGTLLQLGVLLYCGFATYYPTVKFKKDGRPIASYAFPCTAVGTLVLVAATVLGIKAVLGTMVSLCGFVVQFVGLRGMHWSASVVQLGAVLVMSVLRAWVRRGLAKPPQCERLPPGFELEWFATTLGDLDKAPWLATTDSGKDTTTSNSEEQDIKDWTIVTDETSEMDEKPGQPSENDDSDAHTVMMIRRNLGELAGWHGPASAEAISLARAIEVTMTALFGSSHKNLTWSLETHGKQLLKFRLERQENGLWKAYADEIEAALSLRLYSVNKIKQADKQAQGSRTLKDDAWLRAKGSTAKRSLRILGLSTTALLRDLRWWMTGDAPRILAVKKAKEGMLEVENHRVVGRRQQLGKPGNDRSGTNSTSQHKIHPTRFDVANMKVDDEDDDKVDKVDDVDEDRLLAIESHEPLKLLYAQDMFSAFMWAVAKSADPVKGNANIQPDDISSDNAWQSFKLQNNLLLTMAQDIENTGLGSLDQIYLSIIPPLSMHEKLPQPNAIVELARQHAKQHEQLQHWKQAGDAHLWLFRTARTFPEHSGIATKATAVLMEYLRTVTQALELREDQQYDDRDFEQLKDLKSTLERELRTVGRGILSSLIRLYEEQGRGWKCVPVQEARSGWEEEAANPKNNYNWTPLHYAVAKDTGYTVIELLKHQANVNAADLLEWTPLHYAVAKDTGYTVIELLKHQANVNAPDLLEWTPLHYACQRNETSVVQNLFREGAELDVRGRDGVAPLHCAAMNGCVDVVRSLIEAGATLDILDASGNTPLHLASQEGHKGVVEYLWQDSNKKLRDRNGWTALHLALLVEKGAEIDAKDGYGKTPLHWAAKNGHKAIARLLVEKGAEIDAKDGYDGRTPLHWAAKNGHEAIARLLVEKGAEIDTKDVDNRTPLHLAAENGHEAIARLLVEKGAKIDAKDGFDGRTPLHWAAKNGHEAIARLLVEKGAEIDAKDGFGRTPLHLAAENGHEAIARLLVEKGAEIDAKDGYGKTPLHWAAKNGHEAIARLLVEKGAEIDAKDGYDRTPLHLAAENGHEAIARLLVEKGAEIDAKDLFGRTPLQGAKIDAKDEDAEAEAEADSR</sequence>
<feature type="repeat" description="ANK" evidence="3">
    <location>
        <begin position="931"/>
        <end position="963"/>
    </location>
</feature>
<feature type="transmembrane region" description="Helical" evidence="5">
    <location>
        <begin position="61"/>
        <end position="82"/>
    </location>
</feature>
<feature type="repeat" description="ANK" evidence="3">
    <location>
        <begin position="898"/>
        <end position="930"/>
    </location>
</feature>
<dbReference type="SUPFAM" id="SSF48403">
    <property type="entry name" value="Ankyrin repeat"/>
    <property type="match status" value="2"/>
</dbReference>
<feature type="repeat" description="ANK" evidence="3">
    <location>
        <begin position="1053"/>
        <end position="1085"/>
    </location>
</feature>
<keyword evidence="1" id="KW-0677">Repeat</keyword>
<feature type="region of interest" description="Disordered" evidence="4">
    <location>
        <begin position="550"/>
        <end position="582"/>
    </location>
</feature>
<feature type="transmembrane region" description="Helical" evidence="5">
    <location>
        <begin position="234"/>
        <end position="252"/>
    </location>
</feature>
<evidence type="ECO:0000256" key="2">
    <source>
        <dbReference type="ARBA" id="ARBA00023043"/>
    </source>
</evidence>
<dbReference type="PANTHER" id="PTHR24188">
    <property type="entry name" value="ANKYRIN REPEAT PROTEIN"/>
    <property type="match status" value="1"/>
</dbReference>